<reference evidence="2" key="1">
    <citation type="submission" date="2016-10" db="EMBL/GenBank/DDBJ databases">
        <authorList>
            <person name="Varghese N."/>
            <person name="Submissions S."/>
        </authorList>
    </citation>
    <scope>NUCLEOTIDE SEQUENCE [LARGE SCALE GENOMIC DNA]</scope>
    <source>
        <strain evidence="2">DSM 1551</strain>
    </source>
</reference>
<dbReference type="GeneID" id="78289728"/>
<dbReference type="RefSeq" id="WP_157796054.1">
    <property type="nucleotide sequence ID" value="NZ_FOIN01000003.1"/>
</dbReference>
<dbReference type="AlphaFoldDB" id="A0A1I0CLN3"/>
<protein>
    <submittedName>
        <fullName evidence="1">Uncharacterized protein</fullName>
    </submittedName>
</protein>
<evidence type="ECO:0000313" key="2">
    <source>
        <dbReference type="Proteomes" id="UP000198558"/>
    </source>
</evidence>
<proteinExistence type="predicted"/>
<evidence type="ECO:0000313" key="1">
    <source>
        <dbReference type="EMBL" id="SET19885.1"/>
    </source>
</evidence>
<dbReference type="OrthoDB" id="2313808at2"/>
<organism evidence="1 2">
    <name type="scientific">Thomasclavelia cocleata</name>
    <dbReference type="NCBI Taxonomy" id="69824"/>
    <lineage>
        <taxon>Bacteria</taxon>
        <taxon>Bacillati</taxon>
        <taxon>Bacillota</taxon>
        <taxon>Erysipelotrichia</taxon>
        <taxon>Erysipelotrichales</taxon>
        <taxon>Coprobacillaceae</taxon>
        <taxon>Thomasclavelia</taxon>
    </lineage>
</organism>
<accession>A0A1I0CLN3</accession>
<gene>
    <name evidence="1" type="ORF">SAMN04489758_10388</name>
</gene>
<dbReference type="EMBL" id="FOIN01000003">
    <property type="protein sequence ID" value="SET19885.1"/>
    <property type="molecule type" value="Genomic_DNA"/>
</dbReference>
<keyword evidence="2" id="KW-1185">Reference proteome</keyword>
<name>A0A1I0CLN3_9FIRM</name>
<sequence length="57" mass="6783">MNNEDVLKEINSIIKRCKNAQGKYAKDTCQYNQYIKMIKTMNISKELIEEELLKSRE</sequence>
<dbReference type="Proteomes" id="UP000198558">
    <property type="component" value="Unassembled WGS sequence"/>
</dbReference>